<feature type="zinc finger region" description="dksA C4-type" evidence="4">
    <location>
        <begin position="52"/>
        <end position="76"/>
    </location>
</feature>
<dbReference type="PROSITE" id="PS01102">
    <property type="entry name" value="ZF_DKSA_1"/>
    <property type="match status" value="1"/>
</dbReference>
<evidence type="ECO:0000259" key="5">
    <source>
        <dbReference type="Pfam" id="PF01258"/>
    </source>
</evidence>
<dbReference type="PANTHER" id="PTHR33823:SF4">
    <property type="entry name" value="GENERAL STRESS PROTEIN 16O"/>
    <property type="match status" value="1"/>
</dbReference>
<sequence>MILRARQMLRCRQDALRTQRLSNARGVRFAPQELVEVEAALVRIDEGCFGGCECCGGAIGRQRLLAVPEARYCLGCADRRRALAPGR</sequence>
<dbReference type="Gene3D" id="1.20.120.910">
    <property type="entry name" value="DksA, coiled-coil domain"/>
    <property type="match status" value="1"/>
</dbReference>
<keyword evidence="2" id="KW-0863">Zinc-finger</keyword>
<reference evidence="6 7" key="1">
    <citation type="submission" date="2018-09" db="EMBL/GenBank/DDBJ databases">
        <authorList>
            <person name="Livingstone P.G."/>
            <person name="Whitworth D.E."/>
        </authorList>
    </citation>
    <scope>NUCLEOTIDE SEQUENCE [LARGE SCALE GENOMIC DNA]</scope>
    <source>
        <strain evidence="6 7">CA031B</strain>
    </source>
</reference>
<keyword evidence="3" id="KW-0862">Zinc</keyword>
<keyword evidence="1" id="KW-0479">Metal-binding</keyword>
<evidence type="ECO:0000256" key="2">
    <source>
        <dbReference type="ARBA" id="ARBA00022771"/>
    </source>
</evidence>
<dbReference type="Pfam" id="PF01258">
    <property type="entry name" value="zf-dskA_traR"/>
    <property type="match status" value="1"/>
</dbReference>
<name>A0ABX9QQE0_9BACT</name>
<protein>
    <recommendedName>
        <fullName evidence="5">Zinc finger DksA/TraR C4-type domain-containing protein</fullName>
    </recommendedName>
</protein>
<proteinExistence type="predicted"/>
<dbReference type="Proteomes" id="UP000278907">
    <property type="component" value="Unassembled WGS sequence"/>
</dbReference>
<dbReference type="EMBL" id="RAWI01000029">
    <property type="protein sequence ID" value="RKI14293.1"/>
    <property type="molecule type" value="Genomic_DNA"/>
</dbReference>
<feature type="domain" description="Zinc finger DksA/TraR C4-type" evidence="5">
    <location>
        <begin position="49"/>
        <end position="80"/>
    </location>
</feature>
<dbReference type="InterPro" id="IPR000962">
    <property type="entry name" value="Znf_DskA_TraR"/>
</dbReference>
<evidence type="ECO:0000256" key="4">
    <source>
        <dbReference type="PROSITE-ProRule" id="PRU00510"/>
    </source>
</evidence>
<evidence type="ECO:0000313" key="6">
    <source>
        <dbReference type="EMBL" id="RKI14293.1"/>
    </source>
</evidence>
<comment type="caution">
    <text evidence="6">The sequence shown here is derived from an EMBL/GenBank/DDBJ whole genome shotgun (WGS) entry which is preliminary data.</text>
</comment>
<evidence type="ECO:0000256" key="3">
    <source>
        <dbReference type="ARBA" id="ARBA00022833"/>
    </source>
</evidence>
<keyword evidence="7" id="KW-1185">Reference proteome</keyword>
<evidence type="ECO:0000256" key="1">
    <source>
        <dbReference type="ARBA" id="ARBA00022723"/>
    </source>
</evidence>
<evidence type="ECO:0000313" key="7">
    <source>
        <dbReference type="Proteomes" id="UP000278907"/>
    </source>
</evidence>
<dbReference type="PROSITE" id="PS51128">
    <property type="entry name" value="ZF_DKSA_2"/>
    <property type="match status" value="1"/>
</dbReference>
<accession>A0ABX9QQE0</accession>
<dbReference type="InterPro" id="IPR020458">
    <property type="entry name" value="Znf_DskA_TraR_CS"/>
</dbReference>
<dbReference type="PANTHER" id="PTHR33823">
    <property type="entry name" value="RNA POLYMERASE-BINDING TRANSCRIPTION FACTOR DKSA-RELATED"/>
    <property type="match status" value="1"/>
</dbReference>
<dbReference type="SUPFAM" id="SSF57716">
    <property type="entry name" value="Glucocorticoid receptor-like (DNA-binding domain)"/>
    <property type="match status" value="1"/>
</dbReference>
<organism evidence="6 7">
    <name type="scientific">Corallococcus praedator</name>
    <dbReference type="NCBI Taxonomy" id="2316724"/>
    <lineage>
        <taxon>Bacteria</taxon>
        <taxon>Pseudomonadati</taxon>
        <taxon>Myxococcota</taxon>
        <taxon>Myxococcia</taxon>
        <taxon>Myxococcales</taxon>
        <taxon>Cystobacterineae</taxon>
        <taxon>Myxococcaceae</taxon>
        <taxon>Corallococcus</taxon>
    </lineage>
</organism>
<gene>
    <name evidence="6" type="ORF">D7Y13_06090</name>
</gene>